<dbReference type="EMBL" id="KZ998535">
    <property type="protein sequence ID" value="RKO86032.1"/>
    <property type="molecule type" value="Genomic_DNA"/>
</dbReference>
<dbReference type="AlphaFoldDB" id="A0A4P9W2Q5"/>
<keyword evidence="4" id="KW-1185">Reference proteome</keyword>
<feature type="region of interest" description="Disordered" evidence="1">
    <location>
        <begin position="24"/>
        <end position="53"/>
    </location>
</feature>
<protein>
    <submittedName>
        <fullName evidence="3">Uncharacterized protein</fullName>
    </submittedName>
</protein>
<name>A0A4P9W2Q5_9FUNG</name>
<keyword evidence="2" id="KW-0732">Signal</keyword>
<gene>
    <name evidence="3" type="ORF">BDK51DRAFT_36672</name>
</gene>
<feature type="chain" id="PRO_5021024484" evidence="2">
    <location>
        <begin position="20"/>
        <end position="149"/>
    </location>
</feature>
<proteinExistence type="predicted"/>
<evidence type="ECO:0000256" key="2">
    <source>
        <dbReference type="SAM" id="SignalP"/>
    </source>
</evidence>
<evidence type="ECO:0000313" key="3">
    <source>
        <dbReference type="EMBL" id="RKO86032.1"/>
    </source>
</evidence>
<organism evidence="3 4">
    <name type="scientific">Blyttiomyces helicus</name>
    <dbReference type="NCBI Taxonomy" id="388810"/>
    <lineage>
        <taxon>Eukaryota</taxon>
        <taxon>Fungi</taxon>
        <taxon>Fungi incertae sedis</taxon>
        <taxon>Chytridiomycota</taxon>
        <taxon>Chytridiomycota incertae sedis</taxon>
        <taxon>Chytridiomycetes</taxon>
        <taxon>Chytridiomycetes incertae sedis</taxon>
        <taxon>Blyttiomyces</taxon>
    </lineage>
</organism>
<feature type="region of interest" description="Disordered" evidence="1">
    <location>
        <begin position="74"/>
        <end position="99"/>
    </location>
</feature>
<feature type="compositionally biased region" description="Low complexity" evidence="1">
    <location>
        <begin position="26"/>
        <end position="37"/>
    </location>
</feature>
<feature type="compositionally biased region" description="Polar residues" evidence="1">
    <location>
        <begin position="38"/>
        <end position="53"/>
    </location>
</feature>
<evidence type="ECO:0000313" key="4">
    <source>
        <dbReference type="Proteomes" id="UP000269721"/>
    </source>
</evidence>
<dbReference type="Proteomes" id="UP000269721">
    <property type="component" value="Unassembled WGS sequence"/>
</dbReference>
<evidence type="ECO:0000256" key="1">
    <source>
        <dbReference type="SAM" id="MobiDB-lite"/>
    </source>
</evidence>
<reference evidence="4" key="1">
    <citation type="journal article" date="2018" name="Nat. Microbiol.">
        <title>Leveraging single-cell genomics to expand the fungal tree of life.</title>
        <authorList>
            <person name="Ahrendt S.R."/>
            <person name="Quandt C.A."/>
            <person name="Ciobanu D."/>
            <person name="Clum A."/>
            <person name="Salamov A."/>
            <person name="Andreopoulos B."/>
            <person name="Cheng J.F."/>
            <person name="Woyke T."/>
            <person name="Pelin A."/>
            <person name="Henrissat B."/>
            <person name="Reynolds N.K."/>
            <person name="Benny G.L."/>
            <person name="Smith M.E."/>
            <person name="James T.Y."/>
            <person name="Grigoriev I.V."/>
        </authorList>
    </citation>
    <scope>NUCLEOTIDE SEQUENCE [LARGE SCALE GENOMIC DNA]</scope>
</reference>
<sequence length="149" mass="15670">MHLFALAGATLSLAQVVVGAKYNPHSTPTSSADSAPTVNSNADSEATGTFTSSTMLPNLSLPVAAQDSGETLTMSRRRPYGSGPHFTTPARSTPGAPVRAPDRRVWLSWRYVKRGYVSATASLQACGAPVIRAFSGRDHVLGLYANPPL</sequence>
<feature type="signal peptide" evidence="2">
    <location>
        <begin position="1"/>
        <end position="19"/>
    </location>
</feature>
<accession>A0A4P9W2Q5</accession>